<protein>
    <submittedName>
        <fullName evidence="6">Dihydrodipicolinate synthase family protein</fullName>
    </submittedName>
</protein>
<evidence type="ECO:0000313" key="7">
    <source>
        <dbReference type="Proteomes" id="UP000515856"/>
    </source>
</evidence>
<dbReference type="GO" id="GO:0019262">
    <property type="term" value="P:N-acetylneuraminate catabolic process"/>
    <property type="evidence" value="ECO:0007669"/>
    <property type="project" value="TreeGrafter"/>
</dbReference>
<dbReference type="CDD" id="cd00408">
    <property type="entry name" value="DHDPS-like"/>
    <property type="match status" value="1"/>
</dbReference>
<dbReference type="PRINTS" id="PR00146">
    <property type="entry name" value="DHPICSNTHASE"/>
</dbReference>
<organism evidence="6 7">
    <name type="scientific">[Eubacterium] hominis</name>
    <dbReference type="NCBI Taxonomy" id="2764325"/>
    <lineage>
        <taxon>Bacteria</taxon>
        <taxon>Bacillati</taxon>
        <taxon>Bacillota</taxon>
        <taxon>Erysipelotrichia</taxon>
        <taxon>Erysipelotrichales</taxon>
        <taxon>Erysipelotrichaceae</taxon>
        <taxon>Amedibacillus</taxon>
    </lineage>
</organism>
<dbReference type="SUPFAM" id="SSF51569">
    <property type="entry name" value="Aldolase"/>
    <property type="match status" value="1"/>
</dbReference>
<dbReference type="Pfam" id="PF00701">
    <property type="entry name" value="DHDPS"/>
    <property type="match status" value="1"/>
</dbReference>
<dbReference type="PIRSF" id="PIRSF001365">
    <property type="entry name" value="DHDPS"/>
    <property type="match status" value="1"/>
</dbReference>
<feature type="binding site" evidence="5">
    <location>
        <position position="52"/>
    </location>
    <ligand>
        <name>pyruvate</name>
        <dbReference type="ChEBI" id="CHEBI:15361"/>
    </ligand>
</feature>
<feature type="binding site" evidence="5">
    <location>
        <position position="208"/>
    </location>
    <ligand>
        <name>pyruvate</name>
        <dbReference type="ChEBI" id="CHEBI:15361"/>
    </ligand>
</feature>
<dbReference type="Gene3D" id="3.20.20.70">
    <property type="entry name" value="Aldolase class I"/>
    <property type="match status" value="1"/>
</dbReference>
<sequence>MANFELKNIKGVIPALITPFDEHEEFDENRMRKLVNHLIERGMDGLYLTGSTGEGFLMTPEERKKVVEVVIDEVHGRIPVIVHVGAISTKISIDLAKHAYATGADAISSVPPFYWKFKEENIYKYYEAVSMSTPLPMIVYNVPLAGLLGFDFICRLANIPNVKGVKYTACTHQDIYKCKDKISQDFMVYSGADEMAVSGIINEADGIIGSFYSMMPDVFKDIYQKVKSGDIAGAQKKQKIAVDIIEASLKYDYYAVIKESLRWMGVDAGYVRAPFMNLSEEEIKKVKQSFKEIKAHYQVNDIEVLNACD</sequence>
<dbReference type="PANTHER" id="PTHR42849:SF1">
    <property type="entry name" value="N-ACETYLNEURAMINATE LYASE"/>
    <property type="match status" value="1"/>
</dbReference>
<accession>A0A7G9GQ92</accession>
<evidence type="ECO:0000313" key="6">
    <source>
        <dbReference type="EMBL" id="QNM12974.1"/>
    </source>
</evidence>
<dbReference type="Proteomes" id="UP000515856">
    <property type="component" value="Chromosome"/>
</dbReference>
<dbReference type="InterPro" id="IPR020624">
    <property type="entry name" value="Schiff_base-form_aldolases_CS"/>
</dbReference>
<evidence type="ECO:0000256" key="5">
    <source>
        <dbReference type="PIRSR" id="PIRSR001365-2"/>
    </source>
</evidence>
<dbReference type="RefSeq" id="WP_117455239.1">
    <property type="nucleotide sequence ID" value="NZ_CP060636.1"/>
</dbReference>
<dbReference type="AlphaFoldDB" id="A0A7G9GQ92"/>
<keyword evidence="2" id="KW-0704">Schiff base</keyword>
<comment type="similarity">
    <text evidence="3">Belongs to the DapA family.</text>
</comment>
<reference evidence="6 7" key="1">
    <citation type="submission" date="2020-08" db="EMBL/GenBank/DDBJ databases">
        <authorList>
            <person name="Liu C."/>
            <person name="Sun Q."/>
        </authorList>
    </citation>
    <scope>NUCLEOTIDE SEQUENCE [LARGE SCALE GENOMIC DNA]</scope>
    <source>
        <strain evidence="6 7">NSJ-61</strain>
    </source>
</reference>
<evidence type="ECO:0000256" key="1">
    <source>
        <dbReference type="ARBA" id="ARBA00023239"/>
    </source>
</evidence>
<keyword evidence="7" id="KW-1185">Reference proteome</keyword>
<evidence type="ECO:0000256" key="3">
    <source>
        <dbReference type="PIRNR" id="PIRNR001365"/>
    </source>
</evidence>
<evidence type="ECO:0000256" key="4">
    <source>
        <dbReference type="PIRSR" id="PIRSR001365-1"/>
    </source>
</evidence>
<dbReference type="GO" id="GO:0008747">
    <property type="term" value="F:N-acetylneuraminate lyase activity"/>
    <property type="evidence" value="ECO:0007669"/>
    <property type="project" value="TreeGrafter"/>
</dbReference>
<dbReference type="PROSITE" id="PS00665">
    <property type="entry name" value="DHDPS_1"/>
    <property type="match status" value="1"/>
</dbReference>
<dbReference type="SMART" id="SM01130">
    <property type="entry name" value="DHDPS"/>
    <property type="match status" value="1"/>
</dbReference>
<dbReference type="InterPro" id="IPR013785">
    <property type="entry name" value="Aldolase_TIM"/>
</dbReference>
<dbReference type="GO" id="GO:0005829">
    <property type="term" value="C:cytosol"/>
    <property type="evidence" value="ECO:0007669"/>
    <property type="project" value="TreeGrafter"/>
</dbReference>
<feature type="active site" description="Proton donor/acceptor" evidence="4">
    <location>
        <position position="140"/>
    </location>
</feature>
<dbReference type="EMBL" id="CP060636">
    <property type="protein sequence ID" value="QNM12974.1"/>
    <property type="molecule type" value="Genomic_DNA"/>
</dbReference>
<dbReference type="PANTHER" id="PTHR42849">
    <property type="entry name" value="N-ACETYLNEURAMINATE LYASE"/>
    <property type="match status" value="1"/>
</dbReference>
<proteinExistence type="inferred from homology"/>
<name>A0A7G9GQ92_9FIRM</name>
<evidence type="ECO:0000256" key="2">
    <source>
        <dbReference type="ARBA" id="ARBA00023270"/>
    </source>
</evidence>
<dbReference type="InterPro" id="IPR002220">
    <property type="entry name" value="DapA-like"/>
</dbReference>
<keyword evidence="1 3" id="KW-0456">Lyase</keyword>
<gene>
    <name evidence="6" type="ORF">H9Q80_03185</name>
</gene>
<feature type="active site" description="Schiff-base intermediate with substrate" evidence="4">
    <location>
        <position position="166"/>
    </location>
</feature>
<dbReference type="KEGG" id="ehn:H9Q80_03185"/>